<dbReference type="Pfam" id="PF04879">
    <property type="entry name" value="Molybdop_Fe4S4"/>
    <property type="match status" value="1"/>
</dbReference>
<keyword evidence="5" id="KW-1003">Cell membrane</keyword>
<name>A0A6L6IIB3_9ENTR</name>
<dbReference type="Gene3D" id="3.40.50.740">
    <property type="match status" value="1"/>
</dbReference>
<keyword evidence="10" id="KW-0560">Oxidoreductase</keyword>
<evidence type="ECO:0000256" key="1">
    <source>
        <dbReference type="ARBA" id="ARBA00001942"/>
    </source>
</evidence>
<dbReference type="GO" id="GO:0005886">
    <property type="term" value="C:plasma membrane"/>
    <property type="evidence" value="ECO:0007669"/>
    <property type="project" value="UniProtKB-SubCell"/>
</dbReference>
<keyword evidence="8" id="KW-0479">Metal-binding</keyword>
<keyword evidence="7" id="KW-0500">Molybdenum</keyword>
<evidence type="ECO:0000313" key="15">
    <source>
        <dbReference type="EMBL" id="MTH46591.1"/>
    </source>
</evidence>
<dbReference type="Gene3D" id="2.40.40.20">
    <property type="match status" value="1"/>
</dbReference>
<dbReference type="InterPro" id="IPR011888">
    <property type="entry name" value="Anaer_DMSO_reductase"/>
</dbReference>
<comment type="similarity">
    <text evidence="4">Belongs to the prokaryotic molybdopterin-containing oxidoreductase family.</text>
</comment>
<evidence type="ECO:0000256" key="13">
    <source>
        <dbReference type="ARBA" id="ARBA00023136"/>
    </source>
</evidence>
<dbReference type="GO" id="GO:0009061">
    <property type="term" value="P:anaerobic respiration"/>
    <property type="evidence" value="ECO:0007669"/>
    <property type="project" value="TreeGrafter"/>
</dbReference>
<evidence type="ECO:0000259" key="14">
    <source>
        <dbReference type="PROSITE" id="PS51669"/>
    </source>
</evidence>
<dbReference type="Gene3D" id="3.40.50.12440">
    <property type="match status" value="1"/>
</dbReference>
<dbReference type="PROSITE" id="PS00490">
    <property type="entry name" value="MOLYBDOPTERIN_PROK_2"/>
    <property type="match status" value="1"/>
</dbReference>
<dbReference type="Proteomes" id="UP000477739">
    <property type="component" value="Unassembled WGS sequence"/>
</dbReference>
<sequence length="813" mass="89663">MEKLIDSLLEQSMSRREVIVDTAKLGAAAAASGALTLPFTVSAQAAEASPAAEAQETVRHSACLVNCGSRCALKVIVKDDRIVRIEPEDVQDDSVFGKHQIRPCLRGRSNRWRVYSPDRIKYPMKRVGKRGEGKFKRISWDEATSFIAAEIKRVSEQYGNEAIYFNYQSGAYYHTQGSPAWKRLLNLSGGYLQYYNNYSNAQNFTAASYTYGAKGTQFASHFSQVKNSDLVVFFGLNLSETRMSGGGQVEELRRALEASKARVIIIDPRYTDSVVTEHAEWLPIRPTTDAALVAGIAHTLIVEQLIDESLVNRYCIGYDRSTLPETAAPNASYKDYVLGTGDDGIEKTPEWAADICGIPAIRIRQLAREIAGARACFIAQGWGPQRHANGEQTARAVQILPALTGHFGLPGTNNGNWTYATAYGVPALPTETNPVKVSIPCYLWTDAIATPEKMTATTMGVKGADTLKTGIKLFFNQAGNALLNQHGNTNRTRKILEDESLCETIVVIDNHMTPSARYADILLPETTYLETEDLVDNAYASGSHNYMIAMQKTITPLGEVRSTYDICADIAKHLGLGEQFTLGRTQADWMALHYAQIKEKRTYLPEWEVAKNMGVIDQQIPRDEECIILADYRRDPQGNPLTTPSGKIEIYSQALADLAKSWTLPEGDRIPAVPEFCVVKESHLNKDLTARYPLQMSGFHTKGHTHSTYANLLMLHEAIPDEVWINPIDASARQLTSGDLVHVFNDRGVVAMPCKVTQRILPGVVAMPQGAWTRLDSNGVDVGGCINTLTSHLPSPLAKANPQHTNLVEVKRA</sequence>
<dbReference type="SUPFAM" id="SSF53706">
    <property type="entry name" value="Formate dehydrogenase/DMSO reductase, domains 1-3"/>
    <property type="match status" value="1"/>
</dbReference>
<comment type="cofactor">
    <cofactor evidence="1">
        <name>Mo-bis(molybdopterin guanine dinucleotide)</name>
        <dbReference type="ChEBI" id="CHEBI:60539"/>
    </cofactor>
</comment>
<dbReference type="CDD" id="cd02770">
    <property type="entry name" value="MopB_DmsA-EC"/>
    <property type="match status" value="1"/>
</dbReference>
<feature type="domain" description="4Fe-4S Mo/W bis-MGD-type" evidence="14">
    <location>
        <begin position="56"/>
        <end position="118"/>
    </location>
</feature>
<dbReference type="InterPro" id="IPR006311">
    <property type="entry name" value="TAT_signal"/>
</dbReference>
<evidence type="ECO:0000313" key="16">
    <source>
        <dbReference type="Proteomes" id="UP000477739"/>
    </source>
</evidence>
<dbReference type="EMBL" id="WMJZ01000011">
    <property type="protein sequence ID" value="MTH46591.1"/>
    <property type="molecule type" value="Genomic_DNA"/>
</dbReference>
<dbReference type="Gene3D" id="3.40.228.10">
    <property type="entry name" value="Dimethylsulfoxide Reductase, domain 2"/>
    <property type="match status" value="1"/>
</dbReference>
<evidence type="ECO:0000256" key="7">
    <source>
        <dbReference type="ARBA" id="ARBA00022505"/>
    </source>
</evidence>
<keyword evidence="6" id="KW-0004">4Fe-4S</keyword>
<dbReference type="InterPro" id="IPR006656">
    <property type="entry name" value="Mopterin_OxRdtase"/>
</dbReference>
<dbReference type="OrthoDB" id="9815647at2"/>
<evidence type="ECO:0000256" key="3">
    <source>
        <dbReference type="ARBA" id="ARBA00004413"/>
    </source>
</evidence>
<evidence type="ECO:0000256" key="8">
    <source>
        <dbReference type="ARBA" id="ARBA00022723"/>
    </source>
</evidence>
<accession>A0A6L6IIB3</accession>
<dbReference type="InterPro" id="IPR027467">
    <property type="entry name" value="MopterinOxRdtase_cofactor_BS"/>
</dbReference>
<dbReference type="SMART" id="SM00926">
    <property type="entry name" value="Molybdop_Fe4S4"/>
    <property type="match status" value="1"/>
</dbReference>
<evidence type="ECO:0000256" key="11">
    <source>
        <dbReference type="ARBA" id="ARBA00023004"/>
    </source>
</evidence>
<dbReference type="CDD" id="cd02794">
    <property type="entry name" value="MopB_CT_DmsA-EC"/>
    <property type="match status" value="1"/>
</dbReference>
<evidence type="ECO:0000256" key="10">
    <source>
        <dbReference type="ARBA" id="ARBA00023002"/>
    </source>
</evidence>
<dbReference type="InterPro" id="IPR006655">
    <property type="entry name" value="Mopterin_OxRdtase_prok_CS"/>
</dbReference>
<evidence type="ECO:0000256" key="2">
    <source>
        <dbReference type="ARBA" id="ARBA00001966"/>
    </source>
</evidence>
<reference evidence="15 16" key="1">
    <citation type="submission" date="2019-11" db="EMBL/GenBank/DDBJ databases">
        <title>Escherichia alba sp. nov. isolated from the gut of plastic-eating superworms Zophobas atratus.</title>
        <authorList>
            <person name="Yang Y."/>
        </authorList>
    </citation>
    <scope>NUCLEOTIDE SEQUENCE [LARGE SCALE GENOMIC DNA]</scope>
    <source>
        <strain evidence="16">BIT-B35</strain>
    </source>
</reference>
<dbReference type="NCBIfam" id="TIGR02166">
    <property type="entry name" value="dmsA_ynfE"/>
    <property type="match status" value="1"/>
</dbReference>
<evidence type="ECO:0000256" key="9">
    <source>
        <dbReference type="ARBA" id="ARBA00022729"/>
    </source>
</evidence>
<dbReference type="GO" id="GO:0009055">
    <property type="term" value="F:electron transfer activity"/>
    <property type="evidence" value="ECO:0007669"/>
    <property type="project" value="TreeGrafter"/>
</dbReference>
<dbReference type="PROSITE" id="PS51318">
    <property type="entry name" value="TAT"/>
    <property type="match status" value="1"/>
</dbReference>
<comment type="subcellular location">
    <subcellularLocation>
        <location evidence="3">Cell membrane</location>
        <topology evidence="3">Peripheral membrane protein</topology>
        <orientation evidence="3">Cytoplasmic side</orientation>
    </subcellularLocation>
</comment>
<proteinExistence type="inferred from homology"/>
<dbReference type="RefSeq" id="WP_155108214.1">
    <property type="nucleotide sequence ID" value="NZ_WMJZ01000011.1"/>
</dbReference>
<dbReference type="InterPro" id="IPR050612">
    <property type="entry name" value="Prok_Mopterin_Oxidored"/>
</dbReference>
<evidence type="ECO:0000256" key="6">
    <source>
        <dbReference type="ARBA" id="ARBA00022485"/>
    </source>
</evidence>
<dbReference type="PROSITE" id="PS00551">
    <property type="entry name" value="MOLYBDOPTERIN_PROK_1"/>
    <property type="match status" value="1"/>
</dbReference>
<dbReference type="GO" id="GO:0043546">
    <property type="term" value="F:molybdopterin cofactor binding"/>
    <property type="evidence" value="ECO:0007669"/>
    <property type="project" value="InterPro"/>
</dbReference>
<dbReference type="GO" id="GO:0030288">
    <property type="term" value="C:outer membrane-bounded periplasmic space"/>
    <property type="evidence" value="ECO:0007669"/>
    <property type="project" value="TreeGrafter"/>
</dbReference>
<dbReference type="PANTHER" id="PTHR43742:SF8">
    <property type="entry name" value="ANAEROBIC DIMETHYL SULFOXIDE REDUCTASE, SUBUNIT A"/>
    <property type="match status" value="1"/>
</dbReference>
<keyword evidence="11" id="KW-0408">Iron</keyword>
<dbReference type="GO" id="GO:0030151">
    <property type="term" value="F:molybdenum ion binding"/>
    <property type="evidence" value="ECO:0007669"/>
    <property type="project" value="InterPro"/>
</dbReference>
<keyword evidence="9" id="KW-0732">Signal</keyword>
<keyword evidence="12" id="KW-0411">Iron-sulfur</keyword>
<evidence type="ECO:0000256" key="12">
    <source>
        <dbReference type="ARBA" id="ARBA00023014"/>
    </source>
</evidence>
<gene>
    <name evidence="15" type="ORF">GJV78_10090</name>
</gene>
<dbReference type="InterPro" id="IPR006963">
    <property type="entry name" value="Mopterin_OxRdtase_4Fe-4S_dom"/>
</dbReference>
<dbReference type="AlphaFoldDB" id="A0A6L6IIB3"/>
<comment type="cofactor">
    <cofactor evidence="2">
        <name>[4Fe-4S] cluster</name>
        <dbReference type="ChEBI" id="CHEBI:49883"/>
    </cofactor>
</comment>
<dbReference type="GO" id="GO:0051539">
    <property type="term" value="F:4 iron, 4 sulfur cluster binding"/>
    <property type="evidence" value="ECO:0007669"/>
    <property type="project" value="UniProtKB-KW"/>
</dbReference>
<dbReference type="FunFam" id="2.40.40.20:FF:000010">
    <property type="entry name" value="Anaerobic dimethyl sulfoxide reductase subunit A"/>
    <property type="match status" value="1"/>
</dbReference>
<dbReference type="InterPro" id="IPR006657">
    <property type="entry name" value="MoPterin_dinucl-bd_dom"/>
</dbReference>
<dbReference type="Pfam" id="PF01568">
    <property type="entry name" value="Molydop_binding"/>
    <property type="match status" value="1"/>
</dbReference>
<dbReference type="PROSITE" id="PS51669">
    <property type="entry name" value="4FE4S_MOW_BIS_MGD"/>
    <property type="match status" value="1"/>
</dbReference>
<keyword evidence="13" id="KW-0472">Membrane</keyword>
<dbReference type="InterPro" id="IPR009010">
    <property type="entry name" value="Asp_de-COase-like_dom_sf"/>
</dbReference>
<evidence type="ECO:0000256" key="5">
    <source>
        <dbReference type="ARBA" id="ARBA00022475"/>
    </source>
</evidence>
<organism evidence="15 16">
    <name type="scientific">Intestinirhabdus alba</name>
    <dbReference type="NCBI Taxonomy" id="2899544"/>
    <lineage>
        <taxon>Bacteria</taxon>
        <taxon>Pseudomonadati</taxon>
        <taxon>Pseudomonadota</taxon>
        <taxon>Gammaproteobacteria</taxon>
        <taxon>Enterobacterales</taxon>
        <taxon>Enterobacteriaceae</taxon>
        <taxon>Intestinirhabdus</taxon>
    </lineage>
</organism>
<dbReference type="SUPFAM" id="SSF50692">
    <property type="entry name" value="ADC-like"/>
    <property type="match status" value="1"/>
</dbReference>
<dbReference type="FunFam" id="3.40.228.10:FF:000004">
    <property type="entry name" value="Dimethyl sulfoxide reductase subunit A"/>
    <property type="match status" value="1"/>
</dbReference>
<dbReference type="Pfam" id="PF00384">
    <property type="entry name" value="Molybdopterin"/>
    <property type="match status" value="1"/>
</dbReference>
<protein>
    <submittedName>
        <fullName evidence="15">Molybdopterin-dependent oxidoreductase</fullName>
    </submittedName>
</protein>
<dbReference type="PANTHER" id="PTHR43742">
    <property type="entry name" value="TRIMETHYLAMINE-N-OXIDE REDUCTASE"/>
    <property type="match status" value="1"/>
</dbReference>
<dbReference type="GO" id="GO:0009389">
    <property type="term" value="F:dimethyl sulfoxide reductase activity"/>
    <property type="evidence" value="ECO:0007669"/>
    <property type="project" value="InterPro"/>
</dbReference>
<keyword evidence="16" id="KW-1185">Reference proteome</keyword>
<evidence type="ECO:0000256" key="4">
    <source>
        <dbReference type="ARBA" id="ARBA00010312"/>
    </source>
</evidence>
<comment type="caution">
    <text evidence="15">The sequence shown here is derived from an EMBL/GenBank/DDBJ whole genome shotgun (WGS) entry which is preliminary data.</text>
</comment>